<keyword evidence="1" id="KW-0175">Coiled coil</keyword>
<evidence type="ECO:0000313" key="2">
    <source>
        <dbReference type="Ensembl" id="ENSCVAP00000010455.1"/>
    </source>
</evidence>
<dbReference type="Proteomes" id="UP000265020">
    <property type="component" value="Unassembled WGS sequence"/>
</dbReference>
<name>A0A3Q2FU23_CYPVA</name>
<reference evidence="2" key="2">
    <citation type="submission" date="2025-09" db="UniProtKB">
        <authorList>
            <consortium name="Ensembl"/>
        </authorList>
    </citation>
    <scope>IDENTIFICATION</scope>
</reference>
<feature type="coiled-coil region" evidence="1">
    <location>
        <begin position="35"/>
        <end position="107"/>
    </location>
</feature>
<keyword evidence="3" id="KW-1185">Reference proteome</keyword>
<protein>
    <submittedName>
        <fullName evidence="2">Uncharacterized LOC107097659</fullName>
    </submittedName>
</protein>
<dbReference type="STRING" id="28743.ENSCVAP00000010455"/>
<dbReference type="AlphaFoldDB" id="A0A3Q2FU23"/>
<sequence length="305" mass="34563">MVSLLEGLESAQQLMTQPCPPQPEVGARSRWKALKAELSSGMEETEELLRSLQERLQQISSRRRRLTQLLQLLHSKRRQREQLAVSLLKAQNALLSCDQQLKQLRGEAAAALGQLLSWQRFRDTLQEHVVAKQEVMEIRLISFNQSEMLVEIRPRFPSDPSSNELEPLRLSVSWRHDDRFLLQVDEQAAGLVEGCGSGSWSELSTQLLAVLKGYRGQAELLCEIQSLRSCYAIDWCPAQRLLVYLKSASLVCHLEVEEGYPRHGRAVLRCVRRDGHPVDTAALKPHTANPSLTNWLVFLSTSPLI</sequence>
<dbReference type="Ensembl" id="ENSCVAT00000017147.1">
    <property type="protein sequence ID" value="ENSCVAP00000010455.1"/>
    <property type="gene ID" value="ENSCVAG00000012583.1"/>
</dbReference>
<accession>A0A3Q2FU23</accession>
<dbReference type="GeneTree" id="ENSGT00770000121664"/>
<reference evidence="2" key="1">
    <citation type="submission" date="2025-08" db="UniProtKB">
        <authorList>
            <consortium name="Ensembl"/>
        </authorList>
    </citation>
    <scope>IDENTIFICATION</scope>
</reference>
<organism evidence="2 3">
    <name type="scientific">Cyprinodon variegatus</name>
    <name type="common">Sheepshead minnow</name>
    <dbReference type="NCBI Taxonomy" id="28743"/>
    <lineage>
        <taxon>Eukaryota</taxon>
        <taxon>Metazoa</taxon>
        <taxon>Chordata</taxon>
        <taxon>Craniata</taxon>
        <taxon>Vertebrata</taxon>
        <taxon>Euteleostomi</taxon>
        <taxon>Actinopterygii</taxon>
        <taxon>Neopterygii</taxon>
        <taxon>Teleostei</taxon>
        <taxon>Neoteleostei</taxon>
        <taxon>Acanthomorphata</taxon>
        <taxon>Ovalentaria</taxon>
        <taxon>Atherinomorphae</taxon>
        <taxon>Cyprinodontiformes</taxon>
        <taxon>Cyprinodontidae</taxon>
        <taxon>Cyprinodon</taxon>
    </lineage>
</organism>
<dbReference type="OMA" id="AIDWCPA"/>
<evidence type="ECO:0000313" key="3">
    <source>
        <dbReference type="Proteomes" id="UP000265020"/>
    </source>
</evidence>
<proteinExistence type="predicted"/>
<evidence type="ECO:0000256" key="1">
    <source>
        <dbReference type="SAM" id="Coils"/>
    </source>
</evidence>